<dbReference type="EMBL" id="CP063356">
    <property type="protein sequence ID" value="QOY37689.1"/>
    <property type="molecule type" value="Genomic_DNA"/>
</dbReference>
<reference evidence="2 3" key="2">
    <citation type="journal article" date="2017" name="Genome Announc.">
        <title>Draft Genome Sequences of Four Alkaliphilic Bacteria Belonging to the Anaerobacillus Genus.</title>
        <authorList>
            <person name="Bassil N.M."/>
            <person name="Lloyd J.R."/>
        </authorList>
    </citation>
    <scope>NUCLEOTIDE SEQUENCE [LARGE SCALE GENOMIC DNA]</scope>
    <source>
        <strain evidence="2 3">NB2006</strain>
    </source>
</reference>
<evidence type="ECO:0000313" key="3">
    <source>
        <dbReference type="Proteomes" id="UP000180175"/>
    </source>
</evidence>
<dbReference type="EMBL" id="LQXD01000194">
    <property type="protein sequence ID" value="OIJ05112.1"/>
    <property type="molecule type" value="Genomic_DNA"/>
</dbReference>
<reference evidence="2" key="4">
    <citation type="submission" date="2020-10" db="EMBL/GenBank/DDBJ databases">
        <authorList>
            <person name="Bassil N.M."/>
            <person name="Lloyd J.R."/>
        </authorList>
    </citation>
    <scope>NUCLEOTIDE SEQUENCE</scope>
    <source>
        <strain evidence="2">NB2006</strain>
    </source>
</reference>
<reference evidence="2 3" key="3">
    <citation type="journal article" date="2019" name="Int. J. Syst. Evol. Microbiol.">
        <title>Anaerobacillus isosaccharinicus sp. nov., an alkaliphilic bacterium which degrades isosaccharinic acid.</title>
        <authorList>
            <person name="Bassil N.M."/>
            <person name="Lloyd J.R."/>
        </authorList>
    </citation>
    <scope>NUCLEOTIDE SEQUENCE [LARGE SCALE GENOMIC DNA]</scope>
    <source>
        <strain evidence="2 3">NB2006</strain>
    </source>
</reference>
<gene>
    <name evidence="2" type="ORF">AWH56_008950</name>
    <name evidence="1" type="ORF">AWH56_22270</name>
</gene>
<evidence type="ECO:0000313" key="2">
    <source>
        <dbReference type="EMBL" id="QOY37689.1"/>
    </source>
</evidence>
<accession>A0A1S2KY35</accession>
<evidence type="ECO:0000313" key="1">
    <source>
        <dbReference type="EMBL" id="OIJ05112.1"/>
    </source>
</evidence>
<name>A0A1S2KY35_9BACI</name>
<proteinExistence type="predicted"/>
<organism evidence="1 3">
    <name type="scientific">Anaerobacillus isosaccharinicus</name>
    <dbReference type="NCBI Taxonomy" id="1532552"/>
    <lineage>
        <taxon>Bacteria</taxon>
        <taxon>Bacillati</taxon>
        <taxon>Bacillota</taxon>
        <taxon>Bacilli</taxon>
        <taxon>Bacillales</taxon>
        <taxon>Bacillaceae</taxon>
        <taxon>Anaerobacillus</taxon>
    </lineage>
</organism>
<dbReference type="KEGG" id="aia:AWH56_008950"/>
<keyword evidence="3" id="KW-1185">Reference proteome</keyword>
<protein>
    <submittedName>
        <fullName evidence="1">Uncharacterized protein</fullName>
    </submittedName>
</protein>
<dbReference type="RefSeq" id="WP_071319121.1">
    <property type="nucleotide sequence ID" value="NZ_CP063356.2"/>
</dbReference>
<dbReference type="Proteomes" id="UP000180175">
    <property type="component" value="Chromosome"/>
</dbReference>
<reference evidence="1 3" key="1">
    <citation type="submission" date="2016-10" db="EMBL/GenBank/DDBJ databases">
        <title>Draft genome sequences of four alkaliphilic bacteria belonging to the Anaerobacillus genus.</title>
        <authorList>
            <person name="Bassil N.M."/>
            <person name="Lloyd J.R."/>
        </authorList>
    </citation>
    <scope>NUCLEOTIDE SEQUENCE [LARGE SCALE GENOMIC DNA]</scope>
    <source>
        <strain evidence="1 3">NB2006</strain>
    </source>
</reference>
<dbReference type="AlphaFoldDB" id="A0A1S2KY35"/>
<sequence>MKKQIIGFLNAITRRNVSSVVSNPIPTTSGITLIKLERTRRRTFYDSKWALDIKTPTGLVSTSLTRWDDQCHLALTEDIEKCSSLEDVQKLDLRERIYYD</sequence>